<keyword evidence="2" id="KW-1133">Transmembrane helix</keyword>
<feature type="chain" id="PRO_5032922134" evidence="3">
    <location>
        <begin position="18"/>
        <end position="461"/>
    </location>
</feature>
<proteinExistence type="predicted"/>
<keyword evidence="2" id="KW-0472">Membrane</keyword>
<dbReference type="OrthoDB" id="5846619at2759"/>
<keyword evidence="5" id="KW-1185">Reference proteome</keyword>
<sequence>MAKYFLLLLQLLCLALALPVEKNTTQIQNANITKELFSLAKSCENSFLAELIKSQLEYCKTTPGDNHVNLDCLIFYEINSQLCTAFGRSEIDLKLNYTNKINLTYNVLTLCEDAKEWKSVTPQYKAILDTLFKTKVVCVRVCSIHDTFSEDSNFFCKYFKWGTDLLTLQKKSIAEVSTNEPPNLEVLPETKSQEAITTNNAPISQILNNESQQHKDLSDKSTKQEIPIQTDVIKQDTTKKSQPVFNISTTKVEEKEPNEINDISQSNLISNKKPTNIEETLKVDVDKEIKDIEKENDFKPVADNPKANLEQDLDDTNNDFGNDLDSDDDPLSDADNINEGNEVEPKIEKPLKENSSINKLPHTSFMDIPQREVYPNAIQDTMSEEDDHFFPFFLTSIVFVVLLYILYHNKSRLTKLILGLIVEGRQTNRRRNSRGHAYRRLDTLEQAMSANSTAPPSKIIY</sequence>
<evidence type="ECO:0000256" key="3">
    <source>
        <dbReference type="SAM" id="SignalP"/>
    </source>
</evidence>
<keyword evidence="3" id="KW-0732">Signal</keyword>
<accession>A0A821V507</accession>
<evidence type="ECO:0000313" key="4">
    <source>
        <dbReference type="EMBL" id="CAF4901340.1"/>
    </source>
</evidence>
<dbReference type="PANTHER" id="PTHR16502">
    <property type="entry name" value="KERATINOCYTE-ASSOCIATED TRANSMEMBRANE PROTEIN 2"/>
    <property type="match status" value="1"/>
</dbReference>
<name>A0A821V507_9NEOP</name>
<evidence type="ECO:0000256" key="2">
    <source>
        <dbReference type="SAM" id="Phobius"/>
    </source>
</evidence>
<dbReference type="InterPro" id="IPR037645">
    <property type="entry name" value="KCT2"/>
</dbReference>
<feature type="compositionally biased region" description="Acidic residues" evidence="1">
    <location>
        <begin position="311"/>
        <end position="332"/>
    </location>
</feature>
<protein>
    <submittedName>
        <fullName evidence="4">Uncharacterized protein</fullName>
    </submittedName>
</protein>
<dbReference type="PANTHER" id="PTHR16502:SF0">
    <property type="entry name" value="KERATINOCYTE-ASSOCIATED TRANSMEMBRANE PROTEIN 2"/>
    <property type="match status" value="1"/>
</dbReference>
<comment type="caution">
    <text evidence="4">The sequence shown here is derived from an EMBL/GenBank/DDBJ whole genome shotgun (WGS) entry which is preliminary data.</text>
</comment>
<feature type="region of interest" description="Disordered" evidence="1">
    <location>
        <begin position="296"/>
        <end position="345"/>
    </location>
</feature>
<evidence type="ECO:0000313" key="5">
    <source>
        <dbReference type="Proteomes" id="UP000663880"/>
    </source>
</evidence>
<dbReference type="Proteomes" id="UP000663880">
    <property type="component" value="Unassembled WGS sequence"/>
</dbReference>
<keyword evidence="2" id="KW-0812">Transmembrane</keyword>
<evidence type="ECO:0000256" key="1">
    <source>
        <dbReference type="SAM" id="MobiDB-lite"/>
    </source>
</evidence>
<dbReference type="EMBL" id="CAJOBZ010000037">
    <property type="protein sequence ID" value="CAF4901340.1"/>
    <property type="molecule type" value="Genomic_DNA"/>
</dbReference>
<gene>
    <name evidence="4" type="ORF">PMACD_LOCUS11317</name>
</gene>
<dbReference type="AlphaFoldDB" id="A0A821V507"/>
<feature type="signal peptide" evidence="3">
    <location>
        <begin position="1"/>
        <end position="17"/>
    </location>
</feature>
<organism evidence="4 5">
    <name type="scientific">Pieris macdunnoughi</name>
    <dbReference type="NCBI Taxonomy" id="345717"/>
    <lineage>
        <taxon>Eukaryota</taxon>
        <taxon>Metazoa</taxon>
        <taxon>Ecdysozoa</taxon>
        <taxon>Arthropoda</taxon>
        <taxon>Hexapoda</taxon>
        <taxon>Insecta</taxon>
        <taxon>Pterygota</taxon>
        <taxon>Neoptera</taxon>
        <taxon>Endopterygota</taxon>
        <taxon>Lepidoptera</taxon>
        <taxon>Glossata</taxon>
        <taxon>Ditrysia</taxon>
        <taxon>Papilionoidea</taxon>
        <taxon>Pieridae</taxon>
        <taxon>Pierinae</taxon>
        <taxon>Pieris</taxon>
    </lineage>
</organism>
<reference evidence="4" key="1">
    <citation type="submission" date="2021-02" db="EMBL/GenBank/DDBJ databases">
        <authorList>
            <person name="Steward A R."/>
        </authorList>
    </citation>
    <scope>NUCLEOTIDE SEQUENCE</scope>
</reference>
<feature type="transmembrane region" description="Helical" evidence="2">
    <location>
        <begin position="389"/>
        <end position="407"/>
    </location>
</feature>